<dbReference type="AlphaFoldDB" id="A0A3M7RC72"/>
<evidence type="ECO:0000313" key="1">
    <source>
        <dbReference type="EMBL" id="RNA21192.1"/>
    </source>
</evidence>
<reference evidence="1 2" key="1">
    <citation type="journal article" date="2018" name="Sci. Rep.">
        <title>Genomic signatures of local adaptation to the degree of environmental predictability in rotifers.</title>
        <authorList>
            <person name="Franch-Gras L."/>
            <person name="Hahn C."/>
            <person name="Garcia-Roger E.M."/>
            <person name="Carmona M.J."/>
            <person name="Serra M."/>
            <person name="Gomez A."/>
        </authorList>
    </citation>
    <scope>NUCLEOTIDE SEQUENCE [LARGE SCALE GENOMIC DNA]</scope>
    <source>
        <strain evidence="1">HYR1</strain>
    </source>
</reference>
<gene>
    <name evidence="1" type="ORF">BpHYR1_001259</name>
</gene>
<comment type="caution">
    <text evidence="1">The sequence shown here is derived from an EMBL/GenBank/DDBJ whole genome shotgun (WGS) entry which is preliminary data.</text>
</comment>
<protein>
    <submittedName>
        <fullName evidence="1">Uncharacterized protein</fullName>
    </submittedName>
</protein>
<dbReference type="EMBL" id="REGN01003715">
    <property type="protein sequence ID" value="RNA21192.1"/>
    <property type="molecule type" value="Genomic_DNA"/>
</dbReference>
<keyword evidence="2" id="KW-1185">Reference proteome</keyword>
<organism evidence="1 2">
    <name type="scientific">Brachionus plicatilis</name>
    <name type="common">Marine rotifer</name>
    <name type="synonym">Brachionus muelleri</name>
    <dbReference type="NCBI Taxonomy" id="10195"/>
    <lineage>
        <taxon>Eukaryota</taxon>
        <taxon>Metazoa</taxon>
        <taxon>Spiralia</taxon>
        <taxon>Gnathifera</taxon>
        <taxon>Rotifera</taxon>
        <taxon>Eurotatoria</taxon>
        <taxon>Monogononta</taxon>
        <taxon>Pseudotrocha</taxon>
        <taxon>Ploima</taxon>
        <taxon>Brachionidae</taxon>
        <taxon>Brachionus</taxon>
    </lineage>
</organism>
<name>A0A3M7RC72_BRAPC</name>
<evidence type="ECO:0000313" key="2">
    <source>
        <dbReference type="Proteomes" id="UP000276133"/>
    </source>
</evidence>
<sequence length="76" mass="9183">MYVCILSVQKWFCKEYNIVQICTKEFQALQKLCNLLHSLIKDFLMVCILQKSYLNLLFLKTEIFNLAERVQEQKKY</sequence>
<proteinExistence type="predicted"/>
<accession>A0A3M7RC72</accession>
<dbReference type="Proteomes" id="UP000276133">
    <property type="component" value="Unassembled WGS sequence"/>
</dbReference>